<organism evidence="2 3">
    <name type="scientific">Mytilus galloprovincialis</name>
    <name type="common">Mediterranean mussel</name>
    <dbReference type="NCBI Taxonomy" id="29158"/>
    <lineage>
        <taxon>Eukaryota</taxon>
        <taxon>Metazoa</taxon>
        <taxon>Spiralia</taxon>
        <taxon>Lophotrochozoa</taxon>
        <taxon>Mollusca</taxon>
        <taxon>Bivalvia</taxon>
        <taxon>Autobranchia</taxon>
        <taxon>Pteriomorphia</taxon>
        <taxon>Mytilida</taxon>
        <taxon>Mytiloidea</taxon>
        <taxon>Mytilidae</taxon>
        <taxon>Mytilinae</taxon>
        <taxon>Mytilus</taxon>
    </lineage>
</organism>
<name>A0A8B6E324_MYTGA</name>
<sequence>MAKEMGLEKSRRVDKTPFQTGPSGYQQSQTGGSGRGRTFNSSNEQSKWFPKSGFKPEKRKPAGLKKRRYVSCKQLSNFFIGRRSVSKVKNIALNVHQIVKDLNFVMAEKRRECQANSQLEGFKQKCEISTFQNGRVPNGKKSPKKGGLDGQAGLKRSVYMSTGVKIASKISALSTWSKDVPISNTSVRPGVRPKNIHKSNETHCCTNEAHRHADSNLFGHILILNQSKHGLVKDQNTLVWTLHCLGWIINWSKSVTEPSQTIEFLGMIIDSMEAKCKAIVQKCKHMLESLQVSIHDLASLIGTLNATAEAVIPASLYVREPTNVQNKEFIENDTIPVAYNTNARMQERDEMVALHLEKWNGKCIISPNPDLIIESDASSKQGLGAVDVAQNIRMGGPWDETEKGFAYKCSRIKSRRIRFKVLNKRQNRHSCSFKNGQCVRCSAYKQHGRDTIPNFTKNKSRDMGILPTKGNNSNSRIHSGGSKRNCGLGKSSHRKFKQLDSEQGNISTDQQNNGSVEIRSVRRSPERTIGQLCQLETRSICDPNRCVSSELVEQEPICFFPVLLDSSLSSESEQRTLESSYHNSSLAVISVLPNAIGNVNISTNTAPSNERFIDKPTGRDPPTNRKQNLKTSGVGKFPD</sequence>
<keyword evidence="3" id="KW-1185">Reference proteome</keyword>
<comment type="caution">
    <text evidence="2">The sequence shown here is derived from an EMBL/GenBank/DDBJ whole genome shotgun (WGS) entry which is preliminary data.</text>
</comment>
<dbReference type="PANTHER" id="PTHR33066:SF2">
    <property type="entry name" value="FILAGGRIN-2-LIKE"/>
    <property type="match status" value="1"/>
</dbReference>
<feature type="region of interest" description="Disordered" evidence="1">
    <location>
        <begin position="1"/>
        <end position="65"/>
    </location>
</feature>
<evidence type="ECO:0000313" key="3">
    <source>
        <dbReference type="Proteomes" id="UP000596742"/>
    </source>
</evidence>
<evidence type="ECO:0000313" key="2">
    <source>
        <dbReference type="EMBL" id="VDI27914.1"/>
    </source>
</evidence>
<dbReference type="Proteomes" id="UP000596742">
    <property type="component" value="Unassembled WGS sequence"/>
</dbReference>
<feature type="region of interest" description="Disordered" evidence="1">
    <location>
        <begin position="607"/>
        <end position="639"/>
    </location>
</feature>
<feature type="compositionally biased region" description="Basic and acidic residues" evidence="1">
    <location>
        <begin position="1"/>
        <end position="15"/>
    </location>
</feature>
<dbReference type="PANTHER" id="PTHR33066">
    <property type="entry name" value="INTEGRASE_SAM-LIKE_N DOMAIN-CONTAINING PROTEIN"/>
    <property type="match status" value="1"/>
</dbReference>
<reference evidence="2" key="1">
    <citation type="submission" date="2018-11" db="EMBL/GenBank/DDBJ databases">
        <authorList>
            <person name="Alioto T."/>
            <person name="Alioto T."/>
        </authorList>
    </citation>
    <scope>NUCLEOTIDE SEQUENCE</scope>
</reference>
<feature type="region of interest" description="Disordered" evidence="1">
    <location>
        <begin position="452"/>
        <end position="523"/>
    </location>
</feature>
<feature type="compositionally biased region" description="Low complexity" evidence="1">
    <location>
        <begin position="19"/>
        <end position="30"/>
    </location>
</feature>
<dbReference type="AlphaFoldDB" id="A0A8B6E324"/>
<proteinExistence type="predicted"/>
<feature type="compositionally biased region" description="Polar residues" evidence="1">
    <location>
        <begin position="501"/>
        <end position="515"/>
    </location>
</feature>
<protein>
    <submittedName>
        <fullName evidence="2">Uncharacterized protein</fullName>
    </submittedName>
</protein>
<feature type="region of interest" description="Disordered" evidence="1">
    <location>
        <begin position="132"/>
        <end position="151"/>
    </location>
</feature>
<dbReference type="OrthoDB" id="6381216at2759"/>
<dbReference type="EMBL" id="UYJE01004425">
    <property type="protein sequence ID" value="VDI27914.1"/>
    <property type="molecule type" value="Genomic_DNA"/>
</dbReference>
<accession>A0A8B6E324</accession>
<evidence type="ECO:0000256" key="1">
    <source>
        <dbReference type="SAM" id="MobiDB-lite"/>
    </source>
</evidence>
<gene>
    <name evidence="2" type="ORF">MGAL_10B082406</name>
</gene>